<keyword evidence="1" id="KW-1133">Transmembrane helix</keyword>
<dbReference type="AlphaFoldDB" id="A0A1W2AG13"/>
<dbReference type="Gene3D" id="3.55.50.30">
    <property type="match status" value="1"/>
</dbReference>
<dbReference type="InterPro" id="IPR012373">
    <property type="entry name" value="Ferrdict_sens_TM"/>
</dbReference>
<keyword evidence="1" id="KW-0472">Membrane</keyword>
<gene>
    <name evidence="4" type="ORF">SAMN04488524_1388</name>
</gene>
<dbReference type="Gene3D" id="2.60.120.1440">
    <property type="match status" value="1"/>
</dbReference>
<dbReference type="InterPro" id="IPR032508">
    <property type="entry name" value="FecR_C"/>
</dbReference>
<sequence>MHIKLENLYQRYVEGTCTNEERAELLSIVAANPDDPELTGLLDGTWNKINTAEMQSLDDPEDMLNNILGQQKKSVVKKIGWYPYAVAASIVMVLGAAIFFYTSKTPTAIPSNPTAVNIPPGTNKATLTLSDGKVITLDNTAEGEIATQAGIIIRKTKDGQLVYDITKDQETKTSGALAYNTIVTPRGGQYQVNLPDGTKIWLNAASSLKYPAVFNGKQRRVELTGEAYFEVAKDKTHPFVVATDKQEVQVLGTHFNINSYADESVTKTTLLEGSVKVSSKGAERFLLPGQQSALRGNDLNVYLVDTEEAIAWKNGDFRFNEADLSSIMRQLSRWYNVDVSFEKKPTAELFHFTASRNISLADMQKIFEYNGINFKIEGRMLIVKL</sequence>
<dbReference type="GO" id="GO:0016989">
    <property type="term" value="F:sigma factor antagonist activity"/>
    <property type="evidence" value="ECO:0007669"/>
    <property type="project" value="TreeGrafter"/>
</dbReference>
<reference evidence="5" key="1">
    <citation type="submission" date="2017-04" db="EMBL/GenBank/DDBJ databases">
        <authorList>
            <person name="Varghese N."/>
            <person name="Submissions S."/>
        </authorList>
    </citation>
    <scope>NUCLEOTIDE SEQUENCE [LARGE SCALE GENOMIC DNA]</scope>
    <source>
        <strain evidence="5">DSM 12126</strain>
    </source>
</reference>
<evidence type="ECO:0000313" key="5">
    <source>
        <dbReference type="Proteomes" id="UP000192756"/>
    </source>
</evidence>
<keyword evidence="5" id="KW-1185">Reference proteome</keyword>
<dbReference type="Pfam" id="PF04773">
    <property type="entry name" value="FecR"/>
    <property type="match status" value="1"/>
</dbReference>
<dbReference type="RefSeq" id="WP_084237625.1">
    <property type="nucleotide sequence ID" value="NZ_FWXT01000001.1"/>
</dbReference>
<dbReference type="EMBL" id="FWXT01000001">
    <property type="protein sequence ID" value="SMC59645.1"/>
    <property type="molecule type" value="Genomic_DNA"/>
</dbReference>
<evidence type="ECO:0000259" key="2">
    <source>
        <dbReference type="Pfam" id="PF04773"/>
    </source>
</evidence>
<dbReference type="PIRSF" id="PIRSF018266">
    <property type="entry name" value="FecR"/>
    <property type="match status" value="1"/>
</dbReference>
<evidence type="ECO:0000256" key="1">
    <source>
        <dbReference type="SAM" id="Phobius"/>
    </source>
</evidence>
<keyword evidence="1" id="KW-0812">Transmembrane</keyword>
<proteinExistence type="predicted"/>
<feature type="transmembrane region" description="Helical" evidence="1">
    <location>
        <begin position="81"/>
        <end position="101"/>
    </location>
</feature>
<feature type="domain" description="Protein FecR C-terminal" evidence="3">
    <location>
        <begin position="317"/>
        <end position="383"/>
    </location>
</feature>
<evidence type="ECO:0000259" key="3">
    <source>
        <dbReference type="Pfam" id="PF16344"/>
    </source>
</evidence>
<name>A0A1W2AG13_9SPHI</name>
<dbReference type="STRING" id="151894.SAMN04488524_1388"/>
<feature type="domain" description="FecR protein" evidence="2">
    <location>
        <begin position="181"/>
        <end position="276"/>
    </location>
</feature>
<protein>
    <submittedName>
        <fullName evidence="4">FecR family protein</fullName>
    </submittedName>
</protein>
<dbReference type="PANTHER" id="PTHR30273:SF2">
    <property type="entry name" value="PROTEIN FECR"/>
    <property type="match status" value="1"/>
</dbReference>
<dbReference type="PANTHER" id="PTHR30273">
    <property type="entry name" value="PERIPLASMIC SIGNAL SENSOR AND SIGMA FACTOR ACTIVATOR FECR-RELATED"/>
    <property type="match status" value="1"/>
</dbReference>
<accession>A0A1W2AG13</accession>
<dbReference type="Pfam" id="PF16344">
    <property type="entry name" value="FecR_C"/>
    <property type="match status" value="1"/>
</dbReference>
<dbReference type="OrthoDB" id="1099963at2"/>
<evidence type="ECO:0000313" key="4">
    <source>
        <dbReference type="EMBL" id="SMC59645.1"/>
    </source>
</evidence>
<dbReference type="FunFam" id="2.60.120.1440:FF:000001">
    <property type="entry name" value="Putative anti-sigma factor"/>
    <property type="match status" value="1"/>
</dbReference>
<dbReference type="Proteomes" id="UP000192756">
    <property type="component" value="Unassembled WGS sequence"/>
</dbReference>
<dbReference type="InterPro" id="IPR006860">
    <property type="entry name" value="FecR"/>
</dbReference>
<organism evidence="4 5">
    <name type="scientific">Pedobacter africanus</name>
    <dbReference type="NCBI Taxonomy" id="151894"/>
    <lineage>
        <taxon>Bacteria</taxon>
        <taxon>Pseudomonadati</taxon>
        <taxon>Bacteroidota</taxon>
        <taxon>Sphingobacteriia</taxon>
        <taxon>Sphingobacteriales</taxon>
        <taxon>Sphingobacteriaceae</taxon>
        <taxon>Pedobacter</taxon>
    </lineage>
</organism>